<keyword evidence="3" id="KW-1185">Reference proteome</keyword>
<reference evidence="2 3" key="1">
    <citation type="journal article" date="2019" name="Int. J. Syst. Evol. Microbiol.">
        <title>The Global Catalogue of Microorganisms (GCM) 10K type strain sequencing project: providing services to taxonomists for standard genome sequencing and annotation.</title>
        <authorList>
            <consortium name="The Broad Institute Genomics Platform"/>
            <consortium name="The Broad Institute Genome Sequencing Center for Infectious Disease"/>
            <person name="Wu L."/>
            <person name="Ma J."/>
        </authorList>
    </citation>
    <scope>NUCLEOTIDE SEQUENCE [LARGE SCALE GENOMIC DNA]</scope>
    <source>
        <strain evidence="2 3">JCM 14718</strain>
    </source>
</reference>
<gene>
    <name evidence="2" type="ORF">GCM10009765_66410</name>
</gene>
<dbReference type="Proteomes" id="UP001500618">
    <property type="component" value="Unassembled WGS sequence"/>
</dbReference>
<dbReference type="RefSeq" id="WP_344314152.1">
    <property type="nucleotide sequence ID" value="NZ_BAAANY010000032.1"/>
</dbReference>
<comment type="caution">
    <text evidence="2">The sequence shown here is derived from an EMBL/GenBank/DDBJ whole genome shotgun (WGS) entry which is preliminary data.</text>
</comment>
<dbReference type="EMBL" id="BAAANY010000032">
    <property type="protein sequence ID" value="GAA1707649.1"/>
    <property type="molecule type" value="Genomic_DNA"/>
</dbReference>
<organism evidence="2 3">
    <name type="scientific">Fodinicola feengrottensis</name>
    <dbReference type="NCBI Taxonomy" id="435914"/>
    <lineage>
        <taxon>Bacteria</taxon>
        <taxon>Bacillati</taxon>
        <taxon>Actinomycetota</taxon>
        <taxon>Actinomycetes</taxon>
        <taxon>Mycobacteriales</taxon>
        <taxon>Fodinicola</taxon>
    </lineage>
</organism>
<evidence type="ECO:0000313" key="3">
    <source>
        <dbReference type="Proteomes" id="UP001500618"/>
    </source>
</evidence>
<sequence length="257" mass="27660">MILICACLAWALMGAGKQLLADTRSGIRQGITKVKRDASRKAAQIRRSHSWLSPVRWALAAGTGALTALKITTRLSRSAGKSIRAGWADGWEQGRKKHAKFAARRQEKEQAAAAEWDASHSGVPTEEEKRPETTAKTPAGVLTGEHQPTHAKNDEKELTMAVSGEANNIAQTREALDAIVKQAQGFTETVDQLAAGLATQDVDPDTIGEVMEIFEATNGLRSAAYKALAGLNQRHGAMEEAVNATPHAAKTDFYKHS</sequence>
<feature type="region of interest" description="Disordered" evidence="1">
    <location>
        <begin position="105"/>
        <end position="153"/>
    </location>
</feature>
<evidence type="ECO:0000313" key="2">
    <source>
        <dbReference type="EMBL" id="GAA1707649.1"/>
    </source>
</evidence>
<accession>A0ABN2IMP3</accession>
<evidence type="ECO:0000256" key="1">
    <source>
        <dbReference type="SAM" id="MobiDB-lite"/>
    </source>
</evidence>
<name>A0ABN2IMP3_9ACTN</name>
<protein>
    <submittedName>
        <fullName evidence="2">Uncharacterized protein</fullName>
    </submittedName>
</protein>
<proteinExistence type="predicted"/>